<feature type="region of interest" description="Disordered" evidence="1">
    <location>
        <begin position="408"/>
        <end position="430"/>
    </location>
</feature>
<dbReference type="KEGG" id="trg:TRUGW13939_02257"/>
<dbReference type="Proteomes" id="UP000509510">
    <property type="component" value="Chromosome I"/>
</dbReference>
<dbReference type="GeneID" id="55989766"/>
<feature type="region of interest" description="Disordered" evidence="1">
    <location>
        <begin position="266"/>
        <end position="318"/>
    </location>
</feature>
<sequence length="857" mass="95945">MARDTSSIMLASPWTFNPDANFTVEGYKVEDAKVKVLMKMKDFVQTDIARSLNVRSANLCQHRVMFSDCLSQVPRIRTAETPQIIDHSDDQVQSDILTTLDIHILDLPVDEPSIPVTETWKSQHDQLGHNPSSHTPLLKEIGNATNTEITLNFDSKNIQVSGDTAAHVQQALNSLSNLDTAMMLTRRDPKSYTHHLAPSSNSTQDLRAVPYAEHPATKMMQNLASEDEWNKISSMVSVMAAELPPSTVPNDPSESRYWKNYQFTGFGTNPSVEPQPSIPRSSGSSETNKNSDPSNGSDGLSVEKAEEDSPHPPVEKTPVEKAARVAEWVHHNHEAKNTNSLLIDFDEIEKPERRPTRHPEDNVESIPGLLRRKVKVVPKPVKPVTAQEGKSLLDSMDHWTVLQPQVHRTMAQKSASSTEAGSGPSSKQLTLEDCWRRSPALSKVKTENTTTNPQKETIAAAKVNTVEEKIDTLSLHKTPNSSIIQARQFLSSVQDNHQKKISRRKDAEKIQEVFHGLKPFLTKARCFPGALKLEICFGLIILNSFPTGHVEEEDYLSVEDWNNAFRARNNLQYPFWMWKKLTSSGQDADSLIDLKWSDDNTRRMFEQAPADREVTYEFHCRCGNGGLFIIALDEDGTANIHRPEYTLGTSAIHSPHTVWDTSVLLRGFLKYRQGRDIALDKAIEAFVDGIYLKSAKALYVRCTEPADGSFSVEKILLKRTTRHRHLPLNSTLSSDLMLQVTEVQQFLIGRNMSHLKMIRGRIDLQRRTEWAAKKNIWFEASIVSGTIEKLLQANSNLTTGQRTDEWDAPDLLGDEVDLAGATLNYDTNPVAEAVGSASLGNMLRLGRTVLSQMKIGK</sequence>
<dbReference type="OrthoDB" id="10265971at2759"/>
<evidence type="ECO:0000313" key="2">
    <source>
        <dbReference type="EMBL" id="QKX55165.1"/>
    </source>
</evidence>
<evidence type="ECO:0000256" key="1">
    <source>
        <dbReference type="SAM" id="MobiDB-lite"/>
    </source>
</evidence>
<feature type="compositionally biased region" description="Polar residues" evidence="1">
    <location>
        <begin position="266"/>
        <end position="298"/>
    </location>
</feature>
<dbReference type="EMBL" id="CP055898">
    <property type="protein sequence ID" value="QKX55165.1"/>
    <property type="molecule type" value="Genomic_DNA"/>
</dbReference>
<proteinExistence type="predicted"/>
<feature type="compositionally biased region" description="Basic and acidic residues" evidence="1">
    <location>
        <begin position="301"/>
        <end position="318"/>
    </location>
</feature>
<dbReference type="AlphaFoldDB" id="A0A7H8QNX7"/>
<evidence type="ECO:0000313" key="3">
    <source>
        <dbReference type="Proteomes" id="UP000509510"/>
    </source>
</evidence>
<organism evidence="2 3">
    <name type="scientific">Talaromyces rugulosus</name>
    <name type="common">Penicillium rugulosum</name>
    <dbReference type="NCBI Taxonomy" id="121627"/>
    <lineage>
        <taxon>Eukaryota</taxon>
        <taxon>Fungi</taxon>
        <taxon>Dikarya</taxon>
        <taxon>Ascomycota</taxon>
        <taxon>Pezizomycotina</taxon>
        <taxon>Eurotiomycetes</taxon>
        <taxon>Eurotiomycetidae</taxon>
        <taxon>Eurotiales</taxon>
        <taxon>Trichocomaceae</taxon>
        <taxon>Talaromyces</taxon>
        <taxon>Talaromyces sect. Islandici</taxon>
    </lineage>
</organism>
<protein>
    <submittedName>
        <fullName evidence="2">Uncharacterized protein</fullName>
    </submittedName>
</protein>
<dbReference type="RefSeq" id="XP_035341344.1">
    <property type="nucleotide sequence ID" value="XM_035485451.1"/>
</dbReference>
<feature type="region of interest" description="Disordered" evidence="1">
    <location>
        <begin position="340"/>
        <end position="366"/>
    </location>
</feature>
<gene>
    <name evidence="2" type="ORF">TRUGW13939_02257</name>
</gene>
<name>A0A7H8QNX7_TALRU</name>
<keyword evidence="3" id="KW-1185">Reference proteome</keyword>
<reference evidence="3" key="1">
    <citation type="submission" date="2020-06" db="EMBL/GenBank/DDBJ databases">
        <title>A chromosome-scale genome assembly of Talaromyces rugulosus W13939.</title>
        <authorList>
            <person name="Wang B."/>
            <person name="Guo L."/>
            <person name="Ye K."/>
            <person name="Wang L."/>
        </authorList>
    </citation>
    <scope>NUCLEOTIDE SEQUENCE [LARGE SCALE GENOMIC DNA]</scope>
    <source>
        <strain evidence="3">W13939</strain>
    </source>
</reference>
<feature type="compositionally biased region" description="Polar residues" evidence="1">
    <location>
        <begin position="411"/>
        <end position="429"/>
    </location>
</feature>
<feature type="compositionally biased region" description="Basic and acidic residues" evidence="1">
    <location>
        <begin position="348"/>
        <end position="361"/>
    </location>
</feature>
<accession>A0A7H8QNX7</accession>